<dbReference type="InterPro" id="IPR042522">
    <property type="entry name" value="Atg7_N_1"/>
</dbReference>
<comment type="similarity">
    <text evidence="1 6">Belongs to the ATG7 family.</text>
</comment>
<evidence type="ECO:0000256" key="3">
    <source>
        <dbReference type="ARBA" id="ARBA00022448"/>
    </source>
</evidence>
<evidence type="ECO:0000256" key="4">
    <source>
        <dbReference type="ARBA" id="ARBA00022927"/>
    </source>
</evidence>
<dbReference type="Proteomes" id="UP001281761">
    <property type="component" value="Unassembled WGS sequence"/>
</dbReference>
<dbReference type="EMBL" id="JARBJD010000303">
    <property type="protein sequence ID" value="KAK2944349.1"/>
    <property type="molecule type" value="Genomic_DNA"/>
</dbReference>
<dbReference type="InterPro" id="IPR035985">
    <property type="entry name" value="Ubiquitin-activating_enz"/>
</dbReference>
<dbReference type="NCBIfam" id="TIGR01381">
    <property type="entry name" value="E1_like_apg7"/>
    <property type="match status" value="1"/>
</dbReference>
<keyword evidence="3 6" id="KW-0813">Transport</keyword>
<dbReference type="Gene3D" id="3.40.140.100">
    <property type="entry name" value="Ubiquitin-like modifier-activating enzyme ATG7 C-terminal domain"/>
    <property type="match status" value="1"/>
</dbReference>
<comment type="function">
    <text evidence="6">E1-like activating enzyme involved in the 2 ubiquitin-like systems required for autophagy.</text>
</comment>
<keyword evidence="4 6" id="KW-0653">Protein transport</keyword>
<dbReference type="InterPro" id="IPR006285">
    <property type="entry name" value="Atg7"/>
</dbReference>
<dbReference type="InterPro" id="IPR000594">
    <property type="entry name" value="ThiF_NAD_FAD-bd"/>
</dbReference>
<dbReference type="Pfam" id="PF00899">
    <property type="entry name" value="ThiF"/>
    <property type="match status" value="1"/>
</dbReference>
<evidence type="ECO:0000256" key="2">
    <source>
        <dbReference type="ARBA" id="ARBA00017647"/>
    </source>
</evidence>
<feature type="region of interest" description="Disordered" evidence="7">
    <location>
        <begin position="721"/>
        <end position="741"/>
    </location>
</feature>
<keyword evidence="6" id="KW-0963">Cytoplasm</keyword>
<dbReference type="Gene3D" id="3.40.140.70">
    <property type="entry name" value="Ubiquitin-like modifier-activating enzyme ATG7 N-terminal domain"/>
    <property type="match status" value="1"/>
</dbReference>
<comment type="subunit">
    <text evidence="6">Homodimer.</text>
</comment>
<sequence>MTEPDGSHSTDGKELKSLLFDPFSPSVDTGFWQLFSKLKLEVIKSSDAPIEISGYFSSGSSLDGSNSLFSLDRGSLEKDMKIPDHCYRTKGTFINTNTFDAFKELNPKEKSQEVCLKMVQAIDNKSALENPEILSQFILLSYADLKDYDFSFLFCFPVLHHPPLLTSSLSAASSAIGEAHLASLISQTTGIVSLYDVDTFTVLPFHSLPSILETNKTTNKRLGIAIKDPGTSHEHPGWTIRNVAYAVSYWLKKLSMTGIDTNIVFIRELVQTHRTRNDKGQLITEEESARLYPQLGSLFCQTTIQPLSELPDLVSGAGLAHSGWERNAKGGTRLRKVSLKQFLDPNALADSAVDLNLNLMRWRLAPTLNLTKLKELKCLLLGSGTLGCYVGRILLGWGVRHITFVDRGKVAFSNPVRQPLFKFEDCLNGGRPKAEAAADALREILPSVTTRGESLTIRMPGHPVSGPDMDGKSAEEQAKDDVLKLENLIREHDAVFFLTDSREARWLPTMLCAFYGKIAINTALGFDQLVIMRHGGVPQADTITETPILTPSHPQFENHPALNADPHLGCYFCTDVTAPRNSFRDRTLDQQCTVTRPGLAPIASALAVETMVAITQSKLGNMTPVNVSNDAEVDVMMKRTEMEATAQDKEDNGMGMVPHQQRFFLSTFSSTNLEYQAYGQCTACSKLVRAGYAKEGFDFLLKVFNDPDFLEDVVGLKKFADEYEAPKDDDDENDSDSFELL</sequence>
<name>A0ABQ9WYZ3_9EUKA</name>
<dbReference type="Pfam" id="PF16420">
    <property type="entry name" value="ATG7_N"/>
    <property type="match status" value="1"/>
</dbReference>
<dbReference type="PANTHER" id="PTHR10953">
    <property type="entry name" value="UBIQUITIN-ACTIVATING ENZYME E1"/>
    <property type="match status" value="1"/>
</dbReference>
<feature type="domain" description="THIF-type NAD/FAD binding fold" evidence="8">
    <location>
        <begin position="359"/>
        <end position="631"/>
    </location>
</feature>
<evidence type="ECO:0000256" key="1">
    <source>
        <dbReference type="ARBA" id="ARBA00010931"/>
    </source>
</evidence>
<dbReference type="InterPro" id="IPR032197">
    <property type="entry name" value="Atg7_N"/>
</dbReference>
<evidence type="ECO:0000313" key="11">
    <source>
        <dbReference type="Proteomes" id="UP001281761"/>
    </source>
</evidence>
<evidence type="ECO:0000256" key="7">
    <source>
        <dbReference type="SAM" id="MobiDB-lite"/>
    </source>
</evidence>
<gene>
    <name evidence="10" type="ORF">BLNAU_20743</name>
</gene>
<keyword evidence="5 6" id="KW-0072">Autophagy</keyword>
<comment type="subcellular location">
    <subcellularLocation>
        <location evidence="6">Cytoplasm</location>
    </subcellularLocation>
    <subcellularLocation>
        <location evidence="6">Preautophagosomal structure</location>
    </subcellularLocation>
</comment>
<dbReference type="InterPro" id="IPR042523">
    <property type="entry name" value="Atg7_N_2"/>
</dbReference>
<evidence type="ECO:0000256" key="6">
    <source>
        <dbReference type="RuleBase" id="RU366022"/>
    </source>
</evidence>
<evidence type="ECO:0000259" key="8">
    <source>
        <dbReference type="Pfam" id="PF00899"/>
    </source>
</evidence>
<evidence type="ECO:0000259" key="9">
    <source>
        <dbReference type="Pfam" id="PF16420"/>
    </source>
</evidence>
<evidence type="ECO:0000256" key="5">
    <source>
        <dbReference type="ARBA" id="ARBA00023006"/>
    </source>
</evidence>
<accession>A0ABQ9WYZ3</accession>
<protein>
    <recommendedName>
        <fullName evidence="2 6">Ubiquitin-like modifier-activating enzyme ATG7</fullName>
    </recommendedName>
    <alternativeName>
        <fullName evidence="6">Autophagy-related protein 7</fullName>
    </alternativeName>
</protein>
<dbReference type="PANTHER" id="PTHR10953:SF3">
    <property type="entry name" value="UBIQUITIN-LIKE MODIFIER-ACTIVATING ENZYME ATG7"/>
    <property type="match status" value="1"/>
</dbReference>
<reference evidence="10 11" key="1">
    <citation type="journal article" date="2022" name="bioRxiv">
        <title>Genomics of Preaxostyla Flagellates Illuminates Evolutionary Transitions and the Path Towards Mitochondrial Loss.</title>
        <authorList>
            <person name="Novak L.V.F."/>
            <person name="Treitli S.C."/>
            <person name="Pyrih J."/>
            <person name="Halakuc P."/>
            <person name="Pipaliya S.V."/>
            <person name="Vacek V."/>
            <person name="Brzon O."/>
            <person name="Soukal P."/>
            <person name="Eme L."/>
            <person name="Dacks J.B."/>
            <person name="Karnkowska A."/>
            <person name="Elias M."/>
            <person name="Hampl V."/>
        </authorList>
    </citation>
    <scope>NUCLEOTIDE SEQUENCE [LARGE SCALE GENOMIC DNA]</scope>
    <source>
        <strain evidence="10">NAU3</strain>
        <tissue evidence="10">Gut</tissue>
    </source>
</reference>
<organism evidence="10 11">
    <name type="scientific">Blattamonas nauphoetae</name>
    <dbReference type="NCBI Taxonomy" id="2049346"/>
    <lineage>
        <taxon>Eukaryota</taxon>
        <taxon>Metamonada</taxon>
        <taxon>Preaxostyla</taxon>
        <taxon>Oxymonadida</taxon>
        <taxon>Blattamonas</taxon>
    </lineage>
</organism>
<dbReference type="SUPFAM" id="SSF69572">
    <property type="entry name" value="Activating enzymes of the ubiquitin-like proteins"/>
    <property type="match status" value="1"/>
</dbReference>
<evidence type="ECO:0000313" key="10">
    <source>
        <dbReference type="EMBL" id="KAK2944349.1"/>
    </source>
</evidence>
<comment type="caution">
    <text evidence="10">The sequence shown here is derived from an EMBL/GenBank/DDBJ whole genome shotgun (WGS) entry which is preliminary data.</text>
</comment>
<dbReference type="InterPro" id="IPR045886">
    <property type="entry name" value="ThiF/MoeB/HesA"/>
</dbReference>
<feature type="domain" description="Ubiquitin-like modifier-activating enzyme Atg7 N-terminal" evidence="9">
    <location>
        <begin position="20"/>
        <end position="342"/>
    </location>
</feature>
<feature type="compositionally biased region" description="Acidic residues" evidence="7">
    <location>
        <begin position="727"/>
        <end position="741"/>
    </location>
</feature>
<keyword evidence="11" id="KW-1185">Reference proteome</keyword>
<proteinExistence type="inferred from homology"/>
<dbReference type="Gene3D" id="3.40.50.720">
    <property type="entry name" value="NAD(P)-binding Rossmann-like Domain"/>
    <property type="match status" value="1"/>
</dbReference>
<keyword evidence="6" id="KW-0833">Ubl conjugation pathway</keyword>